<name>A0A4U3L5R2_9BACT</name>
<reference evidence="11 12" key="1">
    <citation type="submission" date="2019-05" db="EMBL/GenBank/DDBJ databases">
        <title>Panacibacter sp. strain 17mud1-8 Genome sequencing and assembly.</title>
        <authorList>
            <person name="Chhetri G."/>
        </authorList>
    </citation>
    <scope>NUCLEOTIDE SEQUENCE [LARGE SCALE GENOMIC DNA]</scope>
    <source>
        <strain evidence="11 12">17mud1-8</strain>
    </source>
</reference>
<dbReference type="InterPro" id="IPR001962">
    <property type="entry name" value="Asn_synthase"/>
</dbReference>
<evidence type="ECO:0000256" key="9">
    <source>
        <dbReference type="PIRSR" id="PIRSR001589-2"/>
    </source>
</evidence>
<keyword evidence="4 9" id="KW-0547">Nucleotide-binding</keyword>
<dbReference type="PANTHER" id="PTHR43284">
    <property type="entry name" value="ASPARAGINE SYNTHETASE (GLUTAMINE-HYDROLYZING)"/>
    <property type="match status" value="1"/>
</dbReference>
<comment type="similarity">
    <text evidence="2">Belongs to the asparagine synthetase family.</text>
</comment>
<keyword evidence="8" id="KW-0028">Amino-acid biosynthesis</keyword>
<dbReference type="InterPro" id="IPR033738">
    <property type="entry name" value="AsnB_N"/>
</dbReference>
<feature type="domain" description="Glutamine amidotransferase type-2" evidence="10">
    <location>
        <begin position="2"/>
        <end position="207"/>
    </location>
</feature>
<evidence type="ECO:0000256" key="4">
    <source>
        <dbReference type="ARBA" id="ARBA00022741"/>
    </source>
</evidence>
<dbReference type="Pfam" id="PF13537">
    <property type="entry name" value="GATase_7"/>
    <property type="match status" value="1"/>
</dbReference>
<feature type="binding site" evidence="9">
    <location>
        <position position="286"/>
    </location>
    <ligand>
        <name>ATP</name>
        <dbReference type="ChEBI" id="CHEBI:30616"/>
    </ligand>
</feature>
<dbReference type="EMBL" id="SZQL01000003">
    <property type="protein sequence ID" value="TKK70340.1"/>
    <property type="molecule type" value="Genomic_DNA"/>
</dbReference>
<dbReference type="GO" id="GO:0006529">
    <property type="term" value="P:asparagine biosynthetic process"/>
    <property type="evidence" value="ECO:0007669"/>
    <property type="project" value="UniProtKB-KW"/>
</dbReference>
<dbReference type="InterPro" id="IPR029055">
    <property type="entry name" value="Ntn_hydrolases_N"/>
</dbReference>
<dbReference type="NCBIfam" id="TIGR01536">
    <property type="entry name" value="asn_synth_AEB"/>
    <property type="match status" value="1"/>
</dbReference>
<evidence type="ECO:0000259" key="10">
    <source>
        <dbReference type="PROSITE" id="PS51278"/>
    </source>
</evidence>
<dbReference type="InterPro" id="IPR017932">
    <property type="entry name" value="GATase_2_dom"/>
</dbReference>
<comment type="catalytic activity">
    <reaction evidence="7">
        <text>L-aspartate + L-glutamine + ATP + H2O = L-asparagine + L-glutamate + AMP + diphosphate + H(+)</text>
        <dbReference type="Rhea" id="RHEA:12228"/>
        <dbReference type="ChEBI" id="CHEBI:15377"/>
        <dbReference type="ChEBI" id="CHEBI:15378"/>
        <dbReference type="ChEBI" id="CHEBI:29985"/>
        <dbReference type="ChEBI" id="CHEBI:29991"/>
        <dbReference type="ChEBI" id="CHEBI:30616"/>
        <dbReference type="ChEBI" id="CHEBI:33019"/>
        <dbReference type="ChEBI" id="CHEBI:58048"/>
        <dbReference type="ChEBI" id="CHEBI:58359"/>
        <dbReference type="ChEBI" id="CHEBI:456215"/>
        <dbReference type="EC" id="6.3.5.4"/>
    </reaction>
</comment>
<organism evidence="11 12">
    <name type="scientific">Ilyomonas limi</name>
    <dbReference type="NCBI Taxonomy" id="2575867"/>
    <lineage>
        <taxon>Bacteria</taxon>
        <taxon>Pseudomonadati</taxon>
        <taxon>Bacteroidota</taxon>
        <taxon>Chitinophagia</taxon>
        <taxon>Chitinophagales</taxon>
        <taxon>Chitinophagaceae</taxon>
        <taxon>Ilyomonas</taxon>
    </lineage>
</organism>
<comment type="caution">
    <text evidence="11">The sequence shown here is derived from an EMBL/GenBank/DDBJ whole genome shotgun (WGS) entry which is preliminary data.</text>
</comment>
<protein>
    <recommendedName>
        <fullName evidence="3">asparagine synthase (glutamine-hydrolyzing)</fullName>
        <ecNumber evidence="3">6.3.5.4</ecNumber>
    </recommendedName>
</protein>
<dbReference type="CDD" id="cd01991">
    <property type="entry name" value="Asn_synthase_B_C"/>
    <property type="match status" value="1"/>
</dbReference>
<evidence type="ECO:0000256" key="6">
    <source>
        <dbReference type="ARBA" id="ARBA00022962"/>
    </source>
</evidence>
<feature type="active site" description="For GATase activity" evidence="8">
    <location>
        <position position="2"/>
    </location>
</feature>
<dbReference type="PANTHER" id="PTHR43284:SF1">
    <property type="entry name" value="ASPARAGINE SYNTHETASE"/>
    <property type="match status" value="1"/>
</dbReference>
<evidence type="ECO:0000256" key="1">
    <source>
        <dbReference type="ARBA" id="ARBA00005187"/>
    </source>
</evidence>
<dbReference type="CDD" id="cd00712">
    <property type="entry name" value="AsnB"/>
    <property type="match status" value="1"/>
</dbReference>
<dbReference type="RefSeq" id="WP_137260885.1">
    <property type="nucleotide sequence ID" value="NZ_SZQL01000003.1"/>
</dbReference>
<gene>
    <name evidence="11" type="primary">asnB</name>
    <name evidence="11" type="ORF">FC093_06230</name>
</gene>
<evidence type="ECO:0000256" key="7">
    <source>
        <dbReference type="ARBA" id="ARBA00048741"/>
    </source>
</evidence>
<dbReference type="Proteomes" id="UP000305848">
    <property type="component" value="Unassembled WGS sequence"/>
</dbReference>
<evidence type="ECO:0000256" key="5">
    <source>
        <dbReference type="ARBA" id="ARBA00022840"/>
    </source>
</evidence>
<proteinExistence type="inferred from homology"/>
<keyword evidence="6 8" id="KW-0315">Glutamine amidotransferase</keyword>
<evidence type="ECO:0000313" key="11">
    <source>
        <dbReference type="EMBL" id="TKK70340.1"/>
    </source>
</evidence>
<dbReference type="Gene3D" id="3.40.50.620">
    <property type="entry name" value="HUPs"/>
    <property type="match status" value="2"/>
</dbReference>
<keyword evidence="5 9" id="KW-0067">ATP-binding</keyword>
<evidence type="ECO:0000256" key="8">
    <source>
        <dbReference type="PIRSR" id="PIRSR001589-1"/>
    </source>
</evidence>
<dbReference type="SUPFAM" id="SSF52402">
    <property type="entry name" value="Adenine nucleotide alpha hydrolases-like"/>
    <property type="match status" value="1"/>
</dbReference>
<dbReference type="SUPFAM" id="SSF56235">
    <property type="entry name" value="N-terminal nucleophile aminohydrolases (Ntn hydrolases)"/>
    <property type="match status" value="1"/>
</dbReference>
<dbReference type="PIRSF" id="PIRSF001589">
    <property type="entry name" value="Asn_synthetase_glu-h"/>
    <property type="match status" value="1"/>
</dbReference>
<dbReference type="GO" id="GO:0005829">
    <property type="term" value="C:cytosol"/>
    <property type="evidence" value="ECO:0007669"/>
    <property type="project" value="TreeGrafter"/>
</dbReference>
<evidence type="ECO:0000313" key="12">
    <source>
        <dbReference type="Proteomes" id="UP000305848"/>
    </source>
</evidence>
<dbReference type="Gene3D" id="3.60.20.10">
    <property type="entry name" value="Glutamine Phosphoribosylpyrophosphate, subunit 1, domain 1"/>
    <property type="match status" value="1"/>
</dbReference>
<feature type="binding site" evidence="9">
    <location>
        <position position="259"/>
    </location>
    <ligand>
        <name>ATP</name>
        <dbReference type="ChEBI" id="CHEBI:30616"/>
    </ligand>
</feature>
<evidence type="ECO:0000256" key="2">
    <source>
        <dbReference type="ARBA" id="ARBA00005752"/>
    </source>
</evidence>
<dbReference type="EC" id="6.3.5.4" evidence="3"/>
<dbReference type="GO" id="GO:0005524">
    <property type="term" value="F:ATP binding"/>
    <property type="evidence" value="ECO:0007669"/>
    <property type="project" value="UniProtKB-KW"/>
</dbReference>
<dbReference type="GO" id="GO:0004066">
    <property type="term" value="F:asparagine synthase (glutamine-hydrolyzing) activity"/>
    <property type="evidence" value="ECO:0007669"/>
    <property type="project" value="UniProtKB-EC"/>
</dbReference>
<feature type="binding site" evidence="9">
    <location>
        <begin position="361"/>
        <end position="362"/>
    </location>
    <ligand>
        <name>ATP</name>
        <dbReference type="ChEBI" id="CHEBI:30616"/>
    </ligand>
</feature>
<dbReference type="InterPro" id="IPR051786">
    <property type="entry name" value="ASN_synthetase/amidase"/>
</dbReference>
<dbReference type="Pfam" id="PF00733">
    <property type="entry name" value="Asn_synthase"/>
    <property type="match status" value="1"/>
</dbReference>
<sequence>MCGILGAVNATINATVLDQIKHRGPDASGAKSFEINQNSVHLLHRRLSIVDVSEAGSQPMFADDRKACITFNGEIYNHLDLKEKLPNITFNGHSDTETIVNYFRTFGIYNTLKDLNGIFAFAYLDVENEFLYLARDRFGVKPLYYYFHNNQLLFSSEIRPLRAFLNPAIDKGSLMSSLRMRYTPSPSTIYTNIYKVEPGQLLVFNLKGNLSLIKSYFVATPKSLGTKKGDYRNLVKEYGNLFEKAVERQLMADVEVGILLSGGVDSALVAAIAKQRSKTGIKAFTVGFEGEHDNIDEIEYAKQTAAIIGLEHYTKKINSLRFLDSVEAIAKIVEEPIGTTSIIPMYFLSELAASKVKVVLSGQGADEPLGGYNKYKGLPLLEKSRLFLPLLPLTKSVRFIYNRNERFRRLISSMQYADDVSSLVEFNAISSVSEVTNLMTAASRKVYRNALLRQQNAFKQIWKERTPEQASTSNLFLYYDLRTSLADDLLMYTDKISMHFSLECRVPILDNDLIDFIESLKSGYKFNSKRGKIIHKDFAKEYLPTTITERKKLNFKSPTEAWFRQQKNDIEKVFTSDKAFSTLFDMNAVMKLLSNHQNGRNLEKQIFLLLSIYYILKQNTEL</sequence>
<evidence type="ECO:0000256" key="3">
    <source>
        <dbReference type="ARBA" id="ARBA00012737"/>
    </source>
</evidence>
<keyword evidence="8" id="KW-0061">Asparagine biosynthesis</keyword>
<feature type="binding site" evidence="9">
    <location>
        <position position="95"/>
    </location>
    <ligand>
        <name>L-glutamine</name>
        <dbReference type="ChEBI" id="CHEBI:58359"/>
    </ligand>
</feature>
<dbReference type="PROSITE" id="PS51278">
    <property type="entry name" value="GATASE_TYPE_2"/>
    <property type="match status" value="1"/>
</dbReference>
<dbReference type="InterPro" id="IPR006426">
    <property type="entry name" value="Asn_synth_AEB"/>
</dbReference>
<accession>A0A4U3L5R2</accession>
<dbReference type="InterPro" id="IPR014729">
    <property type="entry name" value="Rossmann-like_a/b/a_fold"/>
</dbReference>
<keyword evidence="11" id="KW-0436">Ligase</keyword>
<keyword evidence="12" id="KW-1185">Reference proteome</keyword>
<comment type="pathway">
    <text evidence="1">Amino-acid biosynthesis; L-asparagine biosynthesis; L-asparagine from L-aspartate (L-Gln route): step 1/1.</text>
</comment>
<dbReference type="OrthoDB" id="9763290at2"/>
<dbReference type="AlphaFoldDB" id="A0A4U3L5R2"/>